<dbReference type="CDD" id="cd00387">
    <property type="entry name" value="Ribosomal_L7_L12"/>
    <property type="match status" value="1"/>
</dbReference>
<evidence type="ECO:0000313" key="8">
    <source>
        <dbReference type="EMBL" id="OGE90781.1"/>
    </source>
</evidence>
<dbReference type="NCBIfam" id="TIGR00855">
    <property type="entry name" value="L12"/>
    <property type="match status" value="1"/>
</dbReference>
<comment type="subunit">
    <text evidence="4">Homodimer. Part of the ribosomal stalk of the 50S ribosomal subunit. Forms a multimeric L10(L12)X complex, where L10 forms an elongated spine to which 2 to 4 L12 dimers bind in a sequential fashion. Binds GTP-bound translation factors.</text>
</comment>
<protein>
    <recommendedName>
        <fullName evidence="4">Large ribosomal subunit protein bL12</fullName>
    </recommendedName>
</protein>
<feature type="domain" description="Large ribosomal subunit protein bL12 oligomerization" evidence="7">
    <location>
        <begin position="5"/>
        <end position="47"/>
    </location>
</feature>
<feature type="domain" description="Large ribosomal subunit protein bL12 C-terminal" evidence="6">
    <location>
        <begin position="57"/>
        <end position="123"/>
    </location>
</feature>
<evidence type="ECO:0000256" key="4">
    <source>
        <dbReference type="HAMAP-Rule" id="MF_00368"/>
    </source>
</evidence>
<name>A0A1F5PLJ4_9BACT</name>
<dbReference type="Proteomes" id="UP000177682">
    <property type="component" value="Unassembled WGS sequence"/>
</dbReference>
<dbReference type="InterPro" id="IPR008932">
    <property type="entry name" value="Ribosomal_bL12_oligo"/>
</dbReference>
<comment type="function">
    <text evidence="4">Forms part of the ribosomal stalk which helps the ribosome interact with GTP-bound translation factors. Is thus essential for accurate translation.</text>
</comment>
<dbReference type="HAMAP" id="MF_00368">
    <property type="entry name" value="Ribosomal_bL12"/>
    <property type="match status" value="1"/>
</dbReference>
<evidence type="ECO:0000259" key="7">
    <source>
        <dbReference type="Pfam" id="PF16320"/>
    </source>
</evidence>
<dbReference type="GO" id="GO:0022625">
    <property type="term" value="C:cytosolic large ribosomal subunit"/>
    <property type="evidence" value="ECO:0007669"/>
    <property type="project" value="TreeGrafter"/>
</dbReference>
<evidence type="ECO:0000256" key="2">
    <source>
        <dbReference type="ARBA" id="ARBA00022980"/>
    </source>
</evidence>
<gene>
    <name evidence="4" type="primary">rplL</name>
    <name evidence="8" type="ORF">A3E29_00815</name>
</gene>
<dbReference type="SUPFAM" id="SSF48300">
    <property type="entry name" value="Ribosomal protein L7/12, oligomerisation (N-terminal) domain"/>
    <property type="match status" value="1"/>
</dbReference>
<dbReference type="InterPro" id="IPR036235">
    <property type="entry name" value="Ribosomal_bL12_oligo_N_sf"/>
</dbReference>
<dbReference type="InterPro" id="IPR000206">
    <property type="entry name" value="Ribosomal_bL12"/>
</dbReference>
<dbReference type="GO" id="GO:0006412">
    <property type="term" value="P:translation"/>
    <property type="evidence" value="ECO:0007669"/>
    <property type="project" value="UniProtKB-UniRule"/>
</dbReference>
<dbReference type="InterPro" id="IPR014719">
    <property type="entry name" value="Ribosomal_bL12_C/ClpS-like"/>
</dbReference>
<dbReference type="InterPro" id="IPR013823">
    <property type="entry name" value="Ribosomal_bL12_C"/>
</dbReference>
<dbReference type="SUPFAM" id="SSF54736">
    <property type="entry name" value="ClpS-like"/>
    <property type="match status" value="1"/>
</dbReference>
<organism evidence="8 9">
    <name type="scientific">Candidatus Doudnabacteria bacterium RIFCSPHIGHO2_12_FULL_48_16</name>
    <dbReference type="NCBI Taxonomy" id="1817838"/>
    <lineage>
        <taxon>Bacteria</taxon>
        <taxon>Candidatus Doudnaibacteriota</taxon>
    </lineage>
</organism>
<sequence length="123" mass="13013">MANFDNIVSEIEKLTALELSELVKTLEEKFGVSAAPTFAVGAPTSAAPSVGEEKTEFTVELTDSGANKINVIKVVREATGKGLKEAKDLVDAAPKAIKENIAKAEAEELKKKLEEAGAKVTLK</sequence>
<evidence type="ECO:0000256" key="3">
    <source>
        <dbReference type="ARBA" id="ARBA00023274"/>
    </source>
</evidence>
<proteinExistence type="inferred from homology"/>
<dbReference type="EMBL" id="MFEY01000004">
    <property type="protein sequence ID" value="OGE90781.1"/>
    <property type="molecule type" value="Genomic_DNA"/>
</dbReference>
<reference evidence="8 9" key="1">
    <citation type="journal article" date="2016" name="Nat. Commun.">
        <title>Thousands of microbial genomes shed light on interconnected biogeochemical processes in an aquifer system.</title>
        <authorList>
            <person name="Anantharaman K."/>
            <person name="Brown C.T."/>
            <person name="Hug L.A."/>
            <person name="Sharon I."/>
            <person name="Castelle C.J."/>
            <person name="Probst A.J."/>
            <person name="Thomas B.C."/>
            <person name="Singh A."/>
            <person name="Wilkins M.J."/>
            <person name="Karaoz U."/>
            <person name="Brodie E.L."/>
            <person name="Williams K.H."/>
            <person name="Hubbard S.S."/>
            <person name="Banfield J.F."/>
        </authorList>
    </citation>
    <scope>NUCLEOTIDE SEQUENCE [LARGE SCALE GENOMIC DNA]</scope>
</reference>
<dbReference type="PANTHER" id="PTHR45987:SF4">
    <property type="entry name" value="LARGE RIBOSOMAL SUBUNIT PROTEIN BL12M"/>
    <property type="match status" value="1"/>
</dbReference>
<dbReference type="FunFam" id="3.30.1390.10:FF:000001">
    <property type="entry name" value="50S ribosomal protein L7/L12"/>
    <property type="match status" value="1"/>
</dbReference>
<keyword evidence="2 4" id="KW-0689">Ribosomal protein</keyword>
<feature type="coiled-coil region" evidence="5">
    <location>
        <begin position="96"/>
        <end position="123"/>
    </location>
</feature>
<dbReference type="GO" id="GO:0003729">
    <property type="term" value="F:mRNA binding"/>
    <property type="evidence" value="ECO:0007669"/>
    <property type="project" value="TreeGrafter"/>
</dbReference>
<dbReference type="Pfam" id="PF16320">
    <property type="entry name" value="Ribosomal_L12_N"/>
    <property type="match status" value="1"/>
</dbReference>
<dbReference type="PANTHER" id="PTHR45987">
    <property type="entry name" value="39S RIBOSOMAL PROTEIN L12"/>
    <property type="match status" value="1"/>
</dbReference>
<evidence type="ECO:0000256" key="1">
    <source>
        <dbReference type="ARBA" id="ARBA00007197"/>
    </source>
</evidence>
<dbReference type="Gene3D" id="3.30.1390.10">
    <property type="match status" value="1"/>
</dbReference>
<dbReference type="GO" id="GO:0003735">
    <property type="term" value="F:structural constituent of ribosome"/>
    <property type="evidence" value="ECO:0007669"/>
    <property type="project" value="InterPro"/>
</dbReference>
<comment type="similarity">
    <text evidence="1 4">Belongs to the bacterial ribosomal protein bL12 family.</text>
</comment>
<keyword evidence="3 4" id="KW-0687">Ribonucleoprotein</keyword>
<dbReference type="Pfam" id="PF00542">
    <property type="entry name" value="Ribosomal_L12"/>
    <property type="match status" value="1"/>
</dbReference>
<dbReference type="Gene3D" id="1.20.5.710">
    <property type="entry name" value="Single helix bin"/>
    <property type="match status" value="1"/>
</dbReference>
<evidence type="ECO:0000259" key="6">
    <source>
        <dbReference type="Pfam" id="PF00542"/>
    </source>
</evidence>
<dbReference type="AlphaFoldDB" id="A0A1F5PLJ4"/>
<evidence type="ECO:0000256" key="5">
    <source>
        <dbReference type="SAM" id="Coils"/>
    </source>
</evidence>
<accession>A0A1F5PLJ4</accession>
<keyword evidence="5" id="KW-0175">Coiled coil</keyword>
<evidence type="ECO:0000313" key="9">
    <source>
        <dbReference type="Proteomes" id="UP000177682"/>
    </source>
</evidence>
<comment type="caution">
    <text evidence="8">The sequence shown here is derived from an EMBL/GenBank/DDBJ whole genome shotgun (WGS) entry which is preliminary data.</text>
</comment>